<accession>D2NP93</accession>
<organism evidence="1 2">
    <name type="scientific">Rothia mucilaginosa (strain DY-18)</name>
    <name type="common">Stomatococcus mucilaginosus</name>
    <dbReference type="NCBI Taxonomy" id="680646"/>
    <lineage>
        <taxon>Bacteria</taxon>
        <taxon>Bacillati</taxon>
        <taxon>Actinomycetota</taxon>
        <taxon>Actinomycetes</taxon>
        <taxon>Micrococcales</taxon>
        <taxon>Micrococcaceae</taxon>
        <taxon>Rothia</taxon>
    </lineage>
</organism>
<dbReference type="Proteomes" id="UP000001883">
    <property type="component" value="Chromosome"/>
</dbReference>
<sequence>MNLQVIACLGHVWRQEAVQSLLAARGHERVDGELACAAVFRGVVHAFKLDK</sequence>
<protein>
    <submittedName>
        <fullName evidence="1">Uncharacterized protein</fullName>
    </submittedName>
</protein>
<reference evidence="1 2" key="2">
    <citation type="journal article" date="2010" name="J Osaka Dent Univ">
        <title>Isolation and identification of Rothia mucilaginosa from persistent apical periodontitis lesions.</title>
        <authorList>
            <person name="Yamane K."/>
            <person name="Yoshida M."/>
            <person name="Fujihira T."/>
            <person name="Baba T."/>
            <person name="Tsuji N."/>
            <person name="Hayashi H."/>
            <person name="Sugimori C."/>
            <person name="Yamanaka T."/>
            <person name="Mashimo C."/>
            <person name="Nambu T."/>
            <person name="Kawai H."/>
            <person name="Fukushima H."/>
        </authorList>
    </citation>
    <scope>NUCLEOTIDE SEQUENCE [LARGE SCALE GENOMIC DNA]</scope>
    <source>
        <strain evidence="1 2">DY-18</strain>
    </source>
</reference>
<dbReference type="EMBL" id="AP011540">
    <property type="protein sequence ID" value="BAI65461.1"/>
    <property type="molecule type" value="Genomic_DNA"/>
</dbReference>
<reference evidence="2" key="1">
    <citation type="submission" date="2009-07" db="EMBL/GenBank/DDBJ databases">
        <title>Complete genome sequence of Rothia mucilaginosa DJ.</title>
        <authorList>
            <person name="Yamane K."/>
            <person name="Nambu T."/>
            <person name="Mashimo C."/>
            <person name="Sugimori C."/>
            <person name="Yamanaka T."/>
            <person name="Leung K."/>
            <person name="Fukushima H."/>
        </authorList>
    </citation>
    <scope>NUCLEOTIDE SEQUENCE [LARGE SCALE GENOMIC DNA]</scope>
    <source>
        <strain evidence="2">DY-18</strain>
    </source>
</reference>
<keyword evidence="2" id="KW-1185">Reference proteome</keyword>
<dbReference type="AlphaFoldDB" id="D2NP93"/>
<dbReference type="KEGG" id="rmu:RMDY18_16290"/>
<dbReference type="HOGENOM" id="CLU_3103415_0_0_11"/>
<reference evidence="1 2" key="3">
    <citation type="journal article" date="2010" name="Sequencing">
        <title>Complete Genome Sequence of Rothia mucilaginosa DY-18: A Clinical Isolate with Dense Meshwork-Like Structures from a Persistent Apical Periodontitis Lesion.</title>
        <authorList>
            <person name="Yamane K."/>
            <person name="Nambu T."/>
            <person name="Yamanaka T."/>
            <person name="Mashimo C."/>
            <person name="Sugimori C."/>
            <person name="Leung K.-P."/>
            <person name="Fukushima H."/>
        </authorList>
    </citation>
    <scope>NUCLEOTIDE SEQUENCE [LARGE SCALE GENOMIC DNA]</scope>
    <source>
        <strain evidence="1 2">DY-18</strain>
    </source>
</reference>
<evidence type="ECO:0000313" key="2">
    <source>
        <dbReference type="Proteomes" id="UP000001883"/>
    </source>
</evidence>
<gene>
    <name evidence="1" type="ordered locus">RMDY18_16290</name>
</gene>
<evidence type="ECO:0000313" key="1">
    <source>
        <dbReference type="EMBL" id="BAI65461.1"/>
    </source>
</evidence>
<name>D2NP93_ROTMD</name>
<proteinExistence type="predicted"/>